<name>A0A5C7AP38_9BACT</name>
<feature type="domain" description="Response regulatory" evidence="2">
    <location>
        <begin position="3"/>
        <end position="114"/>
    </location>
</feature>
<dbReference type="SMART" id="SM00850">
    <property type="entry name" value="LytTR"/>
    <property type="match status" value="1"/>
</dbReference>
<keyword evidence="1" id="KW-0597">Phosphoprotein</keyword>
<dbReference type="GO" id="GO:0000156">
    <property type="term" value="F:phosphorelay response regulator activity"/>
    <property type="evidence" value="ECO:0007669"/>
    <property type="project" value="InterPro"/>
</dbReference>
<reference evidence="4 5" key="1">
    <citation type="submission" date="2019-08" db="EMBL/GenBank/DDBJ databases">
        <title>Genomes sequence of Algoriphagus aquimarinus ACAM450.</title>
        <authorList>
            <person name="Bowman J.P."/>
        </authorList>
    </citation>
    <scope>NUCLEOTIDE SEQUENCE [LARGE SCALE GENOMIC DNA]</scope>
    <source>
        <strain evidence="4 5">ACAM 450</strain>
    </source>
</reference>
<sequence length="250" mass="28649">MISYVIIDDEPSAIEVLQIHLNKIPSFSLKATFRDPIEGLEYLQENQVDLIFLDINMPKLSGLSFPKFLQKPPLIIFTTAYSEYALKSYELKAIDYLLKPIEFDRLLQATMKVKDALNQNRGVQKPDPEVPSEVSDQTIFIKSGSEFHQLSIKNIKYIESDGNYVTFHSDKSPILARYKLSEVLDLLPANQFVKIHRSNIIAIKHIETVKNHCVMINGKEIPISSKYREEFLALISGLAFFDKRNLSDKI</sequence>
<accession>A0A5C7AP38</accession>
<dbReference type="InterPro" id="IPR007492">
    <property type="entry name" value="LytTR_DNA-bd_dom"/>
</dbReference>
<comment type="caution">
    <text evidence="4">The sequence shown here is derived from an EMBL/GenBank/DDBJ whole genome shotgun (WGS) entry which is preliminary data.</text>
</comment>
<evidence type="ECO:0000256" key="1">
    <source>
        <dbReference type="PROSITE-ProRule" id="PRU00169"/>
    </source>
</evidence>
<dbReference type="Proteomes" id="UP000321935">
    <property type="component" value="Unassembled WGS sequence"/>
</dbReference>
<dbReference type="AlphaFoldDB" id="A0A5C7AP38"/>
<dbReference type="InterPro" id="IPR001789">
    <property type="entry name" value="Sig_transdc_resp-reg_receiver"/>
</dbReference>
<dbReference type="InterPro" id="IPR011006">
    <property type="entry name" value="CheY-like_superfamily"/>
</dbReference>
<feature type="modified residue" description="4-aspartylphosphate" evidence="1">
    <location>
        <position position="54"/>
    </location>
</feature>
<protein>
    <submittedName>
        <fullName evidence="4">Response regulator transcription factor</fullName>
    </submittedName>
</protein>
<dbReference type="SMART" id="SM00448">
    <property type="entry name" value="REC"/>
    <property type="match status" value="1"/>
</dbReference>
<dbReference type="InterPro" id="IPR046947">
    <property type="entry name" value="LytR-like"/>
</dbReference>
<dbReference type="Pfam" id="PF00072">
    <property type="entry name" value="Response_reg"/>
    <property type="match status" value="1"/>
</dbReference>
<dbReference type="PANTHER" id="PTHR37299:SF1">
    <property type="entry name" value="STAGE 0 SPORULATION PROTEIN A HOMOLOG"/>
    <property type="match status" value="1"/>
</dbReference>
<dbReference type="PROSITE" id="PS50110">
    <property type="entry name" value="RESPONSE_REGULATORY"/>
    <property type="match status" value="1"/>
</dbReference>
<dbReference type="GO" id="GO:0003677">
    <property type="term" value="F:DNA binding"/>
    <property type="evidence" value="ECO:0007669"/>
    <property type="project" value="InterPro"/>
</dbReference>
<dbReference type="OrthoDB" id="1646880at2"/>
<dbReference type="Gene3D" id="2.40.50.1020">
    <property type="entry name" value="LytTr DNA-binding domain"/>
    <property type="match status" value="1"/>
</dbReference>
<dbReference type="SUPFAM" id="SSF52172">
    <property type="entry name" value="CheY-like"/>
    <property type="match status" value="1"/>
</dbReference>
<feature type="domain" description="HTH LytTR-type" evidence="3">
    <location>
        <begin position="139"/>
        <end position="237"/>
    </location>
</feature>
<evidence type="ECO:0000259" key="3">
    <source>
        <dbReference type="PROSITE" id="PS50930"/>
    </source>
</evidence>
<organism evidence="4 5">
    <name type="scientific">Algoriphagus aquimarinus</name>
    <dbReference type="NCBI Taxonomy" id="237018"/>
    <lineage>
        <taxon>Bacteria</taxon>
        <taxon>Pseudomonadati</taxon>
        <taxon>Bacteroidota</taxon>
        <taxon>Cytophagia</taxon>
        <taxon>Cytophagales</taxon>
        <taxon>Cyclobacteriaceae</taxon>
        <taxon>Algoriphagus</taxon>
    </lineage>
</organism>
<dbReference type="Pfam" id="PF04397">
    <property type="entry name" value="LytTR"/>
    <property type="match status" value="1"/>
</dbReference>
<evidence type="ECO:0000313" key="4">
    <source>
        <dbReference type="EMBL" id="TXE07582.1"/>
    </source>
</evidence>
<proteinExistence type="predicted"/>
<dbReference type="RefSeq" id="WP_146919096.1">
    <property type="nucleotide sequence ID" value="NZ_VORW01000012.1"/>
</dbReference>
<dbReference type="Gene3D" id="3.40.50.2300">
    <property type="match status" value="1"/>
</dbReference>
<evidence type="ECO:0000313" key="5">
    <source>
        <dbReference type="Proteomes" id="UP000321935"/>
    </source>
</evidence>
<evidence type="ECO:0000259" key="2">
    <source>
        <dbReference type="PROSITE" id="PS50110"/>
    </source>
</evidence>
<gene>
    <name evidence="4" type="ORF">ESV85_15415</name>
</gene>
<dbReference type="PANTHER" id="PTHR37299">
    <property type="entry name" value="TRANSCRIPTIONAL REGULATOR-RELATED"/>
    <property type="match status" value="1"/>
</dbReference>
<dbReference type="PROSITE" id="PS50930">
    <property type="entry name" value="HTH_LYTTR"/>
    <property type="match status" value="1"/>
</dbReference>
<dbReference type="EMBL" id="VORW01000012">
    <property type="protein sequence ID" value="TXE07582.1"/>
    <property type="molecule type" value="Genomic_DNA"/>
</dbReference>